<dbReference type="InterPro" id="IPR042108">
    <property type="entry name" value="GTPase_HflX_N_sf"/>
</dbReference>
<feature type="binding site" evidence="1">
    <location>
        <begin position="429"/>
        <end position="432"/>
    </location>
    <ligand>
        <name>GTP</name>
        <dbReference type="ChEBI" id="CHEBI:37565"/>
    </ligand>
</feature>
<feature type="binding site" evidence="1">
    <location>
        <begin position="347"/>
        <end position="350"/>
    </location>
    <ligand>
        <name>GTP</name>
        <dbReference type="ChEBI" id="CHEBI:37565"/>
    </ligand>
</feature>
<dbReference type="InterPro" id="IPR030394">
    <property type="entry name" value="G_HFLX_dom"/>
</dbReference>
<protein>
    <recommendedName>
        <fullName evidence="3">Hflx-type G domain-containing protein</fullName>
    </recommendedName>
</protein>
<evidence type="ECO:0000256" key="1">
    <source>
        <dbReference type="PIRSR" id="PIRSR006809-1"/>
    </source>
</evidence>
<feature type="binding site" evidence="2">
    <location>
        <position position="286"/>
    </location>
    <ligand>
        <name>Mg(2+)</name>
        <dbReference type="ChEBI" id="CHEBI:18420"/>
    </ligand>
</feature>
<sequence>MFGRIGRLYLSFVQKRCMSLMDSSSNKLYESLLKKSYLLPESGHDVLIIQPCVKGVCNIRNNATKGEHTPNIDEAIALIDSLEFWTTVDVISCNVRNPHHNSQTFFSKGVWEEISRIVVEYRDGQAPIETQDKLSTKSNNQVVKKRATAVLINWSRLTTSQLAYIQQAWLMPVYDRYTLVVQLFTLRSRTPEAKVQAKLAELGLLRSRIPAFFQTSGMIESLVNRSDFACKEQLMQIINEKETHLLNQLEKISKQRVNHKRSHRRGMEKHHLPLVAVVGYTNAGKTSLIRYLSKSDKLTSCPEVFATLDITHHRTRLPVPTTSDDSMAPDQCTGGIGLPGIQMLLLDTIGFMSDLPTSLLAAFRATLNECLEADLILHVVDISQPEWNSHSNHVEELLKDIGIPTEQSDNLDDNSNALDVPPKILRVGNKIDRIDSEFISTGFDALVSAKSGIGMNELTSRIQSLLMKRLGWFSRTVDISQGGSCLQWIYSNAMVTSVQASPSSAQRLRVTAIFTPVTWINFRKTFQMKSF</sequence>
<keyword evidence="4" id="KW-1185">Reference proteome</keyword>
<dbReference type="CDD" id="cd01878">
    <property type="entry name" value="HflX"/>
    <property type="match status" value="1"/>
</dbReference>
<evidence type="ECO:0000313" key="5">
    <source>
        <dbReference type="WBParaSite" id="TREG1_72400.1"/>
    </source>
</evidence>
<dbReference type="GO" id="GO:0043022">
    <property type="term" value="F:ribosome binding"/>
    <property type="evidence" value="ECO:0007669"/>
    <property type="project" value="TreeGrafter"/>
</dbReference>
<dbReference type="SUPFAM" id="SSF52540">
    <property type="entry name" value="P-loop containing nucleoside triphosphate hydrolases"/>
    <property type="match status" value="1"/>
</dbReference>
<dbReference type="AlphaFoldDB" id="A0AA85KAE6"/>
<dbReference type="PROSITE" id="PS51705">
    <property type="entry name" value="G_HFLX"/>
    <property type="match status" value="1"/>
</dbReference>
<accession>A0AA85KAE6</accession>
<dbReference type="GO" id="GO:0046872">
    <property type="term" value="F:metal ion binding"/>
    <property type="evidence" value="ECO:0007669"/>
    <property type="project" value="UniProtKB-KW"/>
</dbReference>
<keyword evidence="1" id="KW-0547">Nucleotide-binding</keyword>
<feature type="domain" description="Hflx-type G" evidence="3">
    <location>
        <begin position="273"/>
        <end position="470"/>
    </location>
</feature>
<keyword evidence="2" id="KW-0479">Metal-binding</keyword>
<feature type="binding site" evidence="2">
    <location>
        <position position="307"/>
    </location>
    <ligand>
        <name>Mg(2+)</name>
        <dbReference type="ChEBI" id="CHEBI:18420"/>
    </ligand>
</feature>
<feature type="binding site" evidence="1">
    <location>
        <begin position="448"/>
        <end position="450"/>
    </location>
    <ligand>
        <name>GTP</name>
        <dbReference type="ChEBI" id="CHEBI:37565"/>
    </ligand>
</feature>
<dbReference type="GO" id="GO:0005525">
    <property type="term" value="F:GTP binding"/>
    <property type="evidence" value="ECO:0007669"/>
    <property type="project" value="UniProtKB-KW"/>
</dbReference>
<reference evidence="5" key="2">
    <citation type="submission" date="2023-11" db="UniProtKB">
        <authorList>
            <consortium name="WormBaseParasite"/>
        </authorList>
    </citation>
    <scope>IDENTIFICATION</scope>
</reference>
<evidence type="ECO:0000313" key="4">
    <source>
        <dbReference type="Proteomes" id="UP000050795"/>
    </source>
</evidence>
<dbReference type="GO" id="GO:0005737">
    <property type="term" value="C:cytoplasm"/>
    <property type="evidence" value="ECO:0007669"/>
    <property type="project" value="TreeGrafter"/>
</dbReference>
<dbReference type="WBParaSite" id="TREG1_72400.1">
    <property type="protein sequence ID" value="TREG1_72400.1"/>
    <property type="gene ID" value="TREG1_72400"/>
</dbReference>
<dbReference type="InterPro" id="IPR027417">
    <property type="entry name" value="P-loop_NTPase"/>
</dbReference>
<dbReference type="PIRSF" id="PIRSF006809">
    <property type="entry name" value="GTP-binding_hflX_prd"/>
    <property type="match status" value="1"/>
</dbReference>
<organism evidence="4 5">
    <name type="scientific">Trichobilharzia regenti</name>
    <name type="common">Nasal bird schistosome</name>
    <dbReference type="NCBI Taxonomy" id="157069"/>
    <lineage>
        <taxon>Eukaryota</taxon>
        <taxon>Metazoa</taxon>
        <taxon>Spiralia</taxon>
        <taxon>Lophotrochozoa</taxon>
        <taxon>Platyhelminthes</taxon>
        <taxon>Trematoda</taxon>
        <taxon>Digenea</taxon>
        <taxon>Strigeidida</taxon>
        <taxon>Schistosomatoidea</taxon>
        <taxon>Schistosomatidae</taxon>
        <taxon>Trichobilharzia</taxon>
    </lineage>
</organism>
<feature type="binding site" evidence="1">
    <location>
        <begin position="305"/>
        <end position="309"/>
    </location>
    <ligand>
        <name>GTP</name>
        <dbReference type="ChEBI" id="CHEBI:37565"/>
    </ligand>
</feature>
<comment type="cofactor">
    <cofactor evidence="2">
        <name>Mg(2+)</name>
        <dbReference type="ChEBI" id="CHEBI:18420"/>
    </cofactor>
</comment>
<reference evidence="4" key="1">
    <citation type="submission" date="2022-06" db="EMBL/GenBank/DDBJ databases">
        <authorList>
            <person name="Berger JAMES D."/>
            <person name="Berger JAMES D."/>
        </authorList>
    </citation>
    <scope>NUCLEOTIDE SEQUENCE [LARGE SCALE GENOMIC DNA]</scope>
</reference>
<dbReference type="Pfam" id="PF01926">
    <property type="entry name" value="MMR_HSR1"/>
    <property type="match status" value="1"/>
</dbReference>
<dbReference type="PANTHER" id="PTHR10229:SF0">
    <property type="entry name" value="GTP-BINDING PROTEIN 6-RELATED"/>
    <property type="match status" value="1"/>
</dbReference>
<evidence type="ECO:0000256" key="2">
    <source>
        <dbReference type="PIRSR" id="PIRSR006809-2"/>
    </source>
</evidence>
<proteinExistence type="predicted"/>
<evidence type="ECO:0000259" key="3">
    <source>
        <dbReference type="PROSITE" id="PS51705"/>
    </source>
</evidence>
<feature type="binding site" evidence="1">
    <location>
        <begin position="279"/>
        <end position="286"/>
    </location>
    <ligand>
        <name>GTP</name>
        <dbReference type="ChEBI" id="CHEBI:37565"/>
    </ligand>
</feature>
<dbReference type="Gene3D" id="3.40.50.300">
    <property type="entry name" value="P-loop containing nucleotide triphosphate hydrolases"/>
    <property type="match status" value="1"/>
</dbReference>
<dbReference type="InterPro" id="IPR016496">
    <property type="entry name" value="GTPase_HflX"/>
</dbReference>
<dbReference type="InterPro" id="IPR006073">
    <property type="entry name" value="GTP-bd"/>
</dbReference>
<name>A0AA85KAE6_TRIRE</name>
<dbReference type="PANTHER" id="PTHR10229">
    <property type="entry name" value="GTP-BINDING PROTEIN HFLX"/>
    <property type="match status" value="1"/>
</dbReference>
<dbReference type="Proteomes" id="UP000050795">
    <property type="component" value="Unassembled WGS sequence"/>
</dbReference>
<dbReference type="Gene3D" id="3.40.50.11060">
    <property type="entry name" value="GTPase HflX, N-terminal domain"/>
    <property type="match status" value="1"/>
</dbReference>
<keyword evidence="1" id="KW-0342">GTP-binding</keyword>
<keyword evidence="2" id="KW-0460">Magnesium</keyword>